<dbReference type="InterPro" id="IPR001667">
    <property type="entry name" value="DDH_dom"/>
</dbReference>
<dbReference type="RefSeq" id="WP_012997407.1">
    <property type="nucleotide sequence ID" value="NC_013926.1"/>
</dbReference>
<protein>
    <submittedName>
        <fullName evidence="3">Phosphoesterase RecJ domain protein</fullName>
    </submittedName>
</protein>
<dbReference type="Gene3D" id="3.90.1640.30">
    <property type="match status" value="1"/>
</dbReference>
<gene>
    <name evidence="3" type="ordered locus">Aboo_1375</name>
</gene>
<sequence length="420" mass="47006">MIVEERLKKARELIDKGDDFRILTHYDVDGICAGGIIAHYLLKNGKRFHISFFRNVDKEEISDIVNEEDYVIMSDMGSSLIDSLEGNIIVLDHHKPPGDNDKILHINPHLDGYNGAHDACGSTLAYMLTREKEMIPFFLAGVFGDKQHIGGLTGLNKELFDELSLKLKKEFVLHGNVVNAILYSTEPFFPGLSGKQDDIERMLKDLSISPTKDIEKLSDEEKTKLISMLSLNLIKNSRIPEAGRFVFDFDVDLGTSIRYLTELIDSSARTDNQSVALAYILGDESAKERMEILRREYKGRVIDGLYKMMENLFEMEHLQYFFADDSYLSSSLATVGSLYLLNPRKATLGIFVDDMVHISARGSKYLVPKVHLGDIMREAASKFGGNGGGHDIAAGATIPKGTEEEFLKEVDILIGKSLSQ</sequence>
<accession>D3TAQ4</accession>
<dbReference type="GO" id="GO:0003676">
    <property type="term" value="F:nucleic acid binding"/>
    <property type="evidence" value="ECO:0007669"/>
    <property type="project" value="InterPro"/>
</dbReference>
<dbReference type="EMBL" id="CP001941">
    <property type="protein sequence ID" value="ADD09183.1"/>
    <property type="molecule type" value="Genomic_DNA"/>
</dbReference>
<dbReference type="AlphaFoldDB" id="D3TAQ4"/>
<evidence type="ECO:0000313" key="4">
    <source>
        <dbReference type="Proteomes" id="UP000001400"/>
    </source>
</evidence>
<name>D3TAQ4_ACIB4</name>
<dbReference type="Proteomes" id="UP000001400">
    <property type="component" value="Chromosome"/>
</dbReference>
<dbReference type="InterPro" id="IPR051673">
    <property type="entry name" value="SSDNA_exonuclease_RecJ"/>
</dbReference>
<feature type="domain" description="DDH" evidence="1">
    <location>
        <begin position="21"/>
        <end position="130"/>
    </location>
</feature>
<dbReference type="PANTHER" id="PTHR30255">
    <property type="entry name" value="SINGLE-STRANDED-DNA-SPECIFIC EXONUCLEASE RECJ"/>
    <property type="match status" value="1"/>
</dbReference>
<feature type="domain" description="DHHA1" evidence="2">
    <location>
        <begin position="350"/>
        <end position="413"/>
    </location>
</feature>
<dbReference type="InterPro" id="IPR038763">
    <property type="entry name" value="DHH_sf"/>
</dbReference>
<dbReference type="PANTHER" id="PTHR30255:SF2">
    <property type="entry name" value="SINGLE-STRANDED-DNA-SPECIFIC EXONUCLEASE RECJ"/>
    <property type="match status" value="1"/>
</dbReference>
<dbReference type="GO" id="GO:0004527">
    <property type="term" value="F:exonuclease activity"/>
    <property type="evidence" value="ECO:0007669"/>
    <property type="project" value="UniProtKB-KW"/>
</dbReference>
<dbReference type="InterPro" id="IPR003156">
    <property type="entry name" value="DHHA1_dom"/>
</dbReference>
<evidence type="ECO:0000313" key="3">
    <source>
        <dbReference type="EMBL" id="ADD09183.1"/>
    </source>
</evidence>
<organism evidence="3 4">
    <name type="scientific">Aciduliprofundum boonei (strain DSM 19572 / T469)</name>
    <dbReference type="NCBI Taxonomy" id="439481"/>
    <lineage>
        <taxon>Archaea</taxon>
        <taxon>Methanobacteriati</taxon>
        <taxon>Thermoplasmatota</taxon>
        <taxon>DHVE2 group</taxon>
        <taxon>Candidatus Aciduliprofundum</taxon>
    </lineage>
</organism>
<dbReference type="KEGG" id="abi:Aboo_1375"/>
<dbReference type="Pfam" id="PF02272">
    <property type="entry name" value="DHHA1"/>
    <property type="match status" value="1"/>
</dbReference>
<dbReference type="Gene3D" id="3.10.310.30">
    <property type="match status" value="1"/>
</dbReference>
<proteinExistence type="predicted"/>
<dbReference type="Pfam" id="PF01368">
    <property type="entry name" value="DHH"/>
    <property type="match status" value="1"/>
</dbReference>
<reference evidence="3" key="1">
    <citation type="submission" date="2010-02" db="EMBL/GenBank/DDBJ databases">
        <title>Complete sequence of Aciduliprofundum boonei T469.</title>
        <authorList>
            <consortium name="US DOE Joint Genome Institute"/>
            <person name="Lucas S."/>
            <person name="Copeland A."/>
            <person name="Lapidus A."/>
            <person name="Cheng J.-F."/>
            <person name="Bruce D."/>
            <person name="Goodwin L."/>
            <person name="Pitluck S."/>
            <person name="Saunders E."/>
            <person name="Detter J.C."/>
            <person name="Han C."/>
            <person name="Tapia R."/>
            <person name="Land M."/>
            <person name="Hauser L."/>
            <person name="Kyrpides N."/>
            <person name="Mikhailova N."/>
            <person name="Flores G."/>
            <person name="Reysenbach A.-L."/>
            <person name="Woyke T."/>
        </authorList>
    </citation>
    <scope>NUCLEOTIDE SEQUENCE</scope>
    <source>
        <strain evidence="3">T469</strain>
    </source>
</reference>
<dbReference type="GeneID" id="8828337"/>
<dbReference type="HOGENOM" id="CLU_042622_0_0_2"/>
<evidence type="ECO:0000259" key="1">
    <source>
        <dbReference type="Pfam" id="PF01368"/>
    </source>
</evidence>
<keyword evidence="4" id="KW-1185">Reference proteome</keyword>
<evidence type="ECO:0000259" key="2">
    <source>
        <dbReference type="Pfam" id="PF02272"/>
    </source>
</evidence>
<dbReference type="SUPFAM" id="SSF64182">
    <property type="entry name" value="DHH phosphoesterases"/>
    <property type="match status" value="1"/>
</dbReference>